<keyword evidence="6" id="KW-1185">Reference proteome</keyword>
<evidence type="ECO:0000256" key="1">
    <source>
        <dbReference type="ARBA" id="ARBA00010672"/>
    </source>
</evidence>
<evidence type="ECO:0000259" key="4">
    <source>
        <dbReference type="PROSITE" id="PS50004"/>
    </source>
</evidence>
<dbReference type="PANTHER" id="PTHR13076:SF9">
    <property type="entry name" value="COILED-COIL AND C2 DOMAIN-CONTAINING PROTEIN 1-LIKE"/>
    <property type="match status" value="1"/>
</dbReference>
<gene>
    <name evidence="5" type="ORF">KP79_PYT08228</name>
</gene>
<feature type="coiled-coil region" evidence="2">
    <location>
        <begin position="479"/>
        <end position="584"/>
    </location>
</feature>
<dbReference type="InterPro" id="IPR006608">
    <property type="entry name" value="CC2D1A/B_DM14"/>
</dbReference>
<comment type="caution">
    <text evidence="5">The sequence shown here is derived from an EMBL/GenBank/DDBJ whole genome shotgun (WGS) entry which is preliminary data.</text>
</comment>
<dbReference type="Proteomes" id="UP000242188">
    <property type="component" value="Unassembled WGS sequence"/>
</dbReference>
<dbReference type="EMBL" id="NEDP02005329">
    <property type="protein sequence ID" value="OWF41938.1"/>
    <property type="molecule type" value="Genomic_DNA"/>
</dbReference>
<feature type="compositionally biased region" description="Basic and acidic residues" evidence="3">
    <location>
        <begin position="7"/>
        <end position="26"/>
    </location>
</feature>
<dbReference type="SMART" id="SM00685">
    <property type="entry name" value="DM14"/>
    <property type="match status" value="2"/>
</dbReference>
<dbReference type="Pfam" id="PF00168">
    <property type="entry name" value="C2"/>
    <property type="match status" value="1"/>
</dbReference>
<evidence type="ECO:0000313" key="6">
    <source>
        <dbReference type="Proteomes" id="UP000242188"/>
    </source>
</evidence>
<reference evidence="5 6" key="1">
    <citation type="journal article" date="2017" name="Nat. Ecol. Evol.">
        <title>Scallop genome provides insights into evolution of bilaterian karyotype and development.</title>
        <authorList>
            <person name="Wang S."/>
            <person name="Zhang J."/>
            <person name="Jiao W."/>
            <person name="Li J."/>
            <person name="Xun X."/>
            <person name="Sun Y."/>
            <person name="Guo X."/>
            <person name="Huan P."/>
            <person name="Dong B."/>
            <person name="Zhang L."/>
            <person name="Hu X."/>
            <person name="Sun X."/>
            <person name="Wang J."/>
            <person name="Zhao C."/>
            <person name="Wang Y."/>
            <person name="Wang D."/>
            <person name="Huang X."/>
            <person name="Wang R."/>
            <person name="Lv J."/>
            <person name="Li Y."/>
            <person name="Zhang Z."/>
            <person name="Liu B."/>
            <person name="Lu W."/>
            <person name="Hui Y."/>
            <person name="Liang J."/>
            <person name="Zhou Z."/>
            <person name="Hou R."/>
            <person name="Li X."/>
            <person name="Liu Y."/>
            <person name="Li H."/>
            <person name="Ning X."/>
            <person name="Lin Y."/>
            <person name="Zhao L."/>
            <person name="Xing Q."/>
            <person name="Dou J."/>
            <person name="Li Y."/>
            <person name="Mao J."/>
            <person name="Guo H."/>
            <person name="Dou H."/>
            <person name="Li T."/>
            <person name="Mu C."/>
            <person name="Jiang W."/>
            <person name="Fu Q."/>
            <person name="Fu X."/>
            <person name="Miao Y."/>
            <person name="Liu J."/>
            <person name="Yu Q."/>
            <person name="Li R."/>
            <person name="Liao H."/>
            <person name="Li X."/>
            <person name="Kong Y."/>
            <person name="Jiang Z."/>
            <person name="Chourrout D."/>
            <person name="Li R."/>
            <person name="Bao Z."/>
        </authorList>
    </citation>
    <scope>NUCLEOTIDE SEQUENCE [LARGE SCALE GENOMIC DNA]</scope>
    <source>
        <strain evidence="5 6">PY_sf001</strain>
    </source>
</reference>
<proteinExistence type="inferred from homology"/>
<evidence type="ECO:0000313" key="5">
    <source>
        <dbReference type="EMBL" id="OWF41938.1"/>
    </source>
</evidence>
<dbReference type="InterPro" id="IPR039725">
    <property type="entry name" value="CC2D1A/B"/>
</dbReference>
<dbReference type="Pfam" id="PF21528">
    <property type="entry name" value="CC2D1A-B_DM14"/>
    <property type="match status" value="2"/>
</dbReference>
<dbReference type="AlphaFoldDB" id="A0A210PZN0"/>
<evidence type="ECO:0000256" key="3">
    <source>
        <dbReference type="SAM" id="MobiDB-lite"/>
    </source>
</evidence>
<dbReference type="InterPro" id="IPR000008">
    <property type="entry name" value="C2_dom"/>
</dbReference>
<keyword evidence="2" id="KW-0175">Coiled coil</keyword>
<dbReference type="SMART" id="SM00239">
    <property type="entry name" value="C2"/>
    <property type="match status" value="1"/>
</dbReference>
<dbReference type="InterPro" id="IPR035892">
    <property type="entry name" value="C2_domain_sf"/>
</dbReference>
<organism evidence="5 6">
    <name type="scientific">Mizuhopecten yessoensis</name>
    <name type="common">Japanese scallop</name>
    <name type="synonym">Patinopecten yessoensis</name>
    <dbReference type="NCBI Taxonomy" id="6573"/>
    <lineage>
        <taxon>Eukaryota</taxon>
        <taxon>Metazoa</taxon>
        <taxon>Spiralia</taxon>
        <taxon>Lophotrochozoa</taxon>
        <taxon>Mollusca</taxon>
        <taxon>Bivalvia</taxon>
        <taxon>Autobranchia</taxon>
        <taxon>Pteriomorphia</taxon>
        <taxon>Pectinida</taxon>
        <taxon>Pectinoidea</taxon>
        <taxon>Pectinidae</taxon>
        <taxon>Mizuhopecten</taxon>
    </lineage>
</organism>
<evidence type="ECO:0000256" key="2">
    <source>
        <dbReference type="SAM" id="Coils"/>
    </source>
</evidence>
<dbReference type="PROSITE" id="PS50004">
    <property type="entry name" value="C2"/>
    <property type="match status" value="1"/>
</dbReference>
<feature type="domain" description="C2" evidence="4">
    <location>
        <begin position="285"/>
        <end position="416"/>
    </location>
</feature>
<dbReference type="SUPFAM" id="SSF49562">
    <property type="entry name" value="C2 domain (Calcium/lipid-binding domain, CaLB)"/>
    <property type="match status" value="1"/>
</dbReference>
<sequence length="588" mass="66045">MDALQQRLEKYKSAEATAKEAGDSSKARRHGRIVKQYQDAIKATKAGKPVNYDELPTPPGYAPIPAGNTGRQSSPAPPPVAAAAMASNQRLQPTSGAAGQGSSPQKQRTPSPNRTPQPAAKPAQRASVKKSPSSRAEQQAYLLRERMNEYRQAAVKAKKSNDLELAKKYMRIAKGFEPMIDAADSGLPVDMSQIPPSLTEDDERSFVMVNADECEVKGDRNEIFKKLEQDLINQIRMSASNHQHFTKLGDVLNAAKFQKMEQGCRKDLEALKNAFRHHDPVPKFHYENRTFSLVQCNTDLGDNDLELTLVRGIQLPTSHAEKDLDTYVKYEFPYPTDDQQTGCSDTVKGSVNPEYNEPWKLQISRKSRGFGRVVERKSVKFEVFQKKSFFKGDKLIGTCNVKLLPLDSKCTYHESHDLMDGRKAAGGKLEVKIRIRDPLKSKQVEETKEKWLVIDQFLRTLNSASGAPTPPVKSGSTCIEVLRFEKQQLDLQINSLRDRLSTDQLKSLQNKSQLLTQKMDQKQAELKKGGKAALRAYVQQVEQEIPAYEEEARHYTKGGDMHKAQMMLNKIKHAEKELKAIKDKIPDL</sequence>
<protein>
    <submittedName>
        <fullName evidence="5">Coiled-coil and C2 domain-containing protein 1-like</fullName>
    </submittedName>
</protein>
<dbReference type="PANTHER" id="PTHR13076">
    <property type="entry name" value="COILED-COIL AND C2 DOMAIN-CONTAINING PROTEIN 1-LIKE"/>
    <property type="match status" value="1"/>
</dbReference>
<comment type="similarity">
    <text evidence="1">Belongs to the CC2D1 family.</text>
</comment>
<dbReference type="STRING" id="6573.A0A210PZN0"/>
<dbReference type="Gene3D" id="2.60.40.150">
    <property type="entry name" value="C2 domain"/>
    <property type="match status" value="1"/>
</dbReference>
<feature type="compositionally biased region" description="Polar residues" evidence="3">
    <location>
        <begin position="88"/>
        <end position="116"/>
    </location>
</feature>
<accession>A0A210PZN0</accession>
<name>A0A210PZN0_MIZYE</name>
<dbReference type="OrthoDB" id="19996at2759"/>
<dbReference type="GO" id="GO:0001227">
    <property type="term" value="F:DNA-binding transcription repressor activity, RNA polymerase II-specific"/>
    <property type="evidence" value="ECO:0007669"/>
    <property type="project" value="InterPro"/>
</dbReference>
<feature type="region of interest" description="Disordered" evidence="3">
    <location>
        <begin position="1"/>
        <end position="137"/>
    </location>
</feature>